<dbReference type="RefSeq" id="WP_229825093.1">
    <property type="nucleotide sequence ID" value="NZ_BMRC01000051.1"/>
</dbReference>
<keyword evidence="2" id="KW-1185">Reference proteome</keyword>
<name>A0ABV5IR96_9ACTN</name>
<evidence type="ECO:0000313" key="1">
    <source>
        <dbReference type="EMBL" id="MFB9207076.1"/>
    </source>
</evidence>
<accession>A0ABV5IR96</accession>
<comment type="caution">
    <text evidence="1">The sequence shown here is derived from an EMBL/GenBank/DDBJ whole genome shotgun (WGS) entry which is preliminary data.</text>
</comment>
<dbReference type="Proteomes" id="UP001589647">
    <property type="component" value="Unassembled WGS sequence"/>
</dbReference>
<organism evidence="1 2">
    <name type="scientific">Nonomuraea spiralis</name>
    <dbReference type="NCBI Taxonomy" id="46182"/>
    <lineage>
        <taxon>Bacteria</taxon>
        <taxon>Bacillati</taxon>
        <taxon>Actinomycetota</taxon>
        <taxon>Actinomycetes</taxon>
        <taxon>Streptosporangiales</taxon>
        <taxon>Streptosporangiaceae</taxon>
        <taxon>Nonomuraea</taxon>
    </lineage>
</organism>
<sequence length="64" mass="7247">MLLRLACLTVTNAYTALRLLPVGDRDKDIEILALRHQITVLERQLGADTKLRFAPEDRAFLPLS</sequence>
<protein>
    <submittedName>
        <fullName evidence="1">Uncharacterized protein</fullName>
    </submittedName>
</protein>
<evidence type="ECO:0000313" key="2">
    <source>
        <dbReference type="Proteomes" id="UP001589647"/>
    </source>
</evidence>
<gene>
    <name evidence="1" type="ORF">ACFFV7_38210</name>
</gene>
<dbReference type="EMBL" id="JBHMEI010000045">
    <property type="protein sequence ID" value="MFB9207076.1"/>
    <property type="molecule type" value="Genomic_DNA"/>
</dbReference>
<reference evidence="1 2" key="1">
    <citation type="submission" date="2024-09" db="EMBL/GenBank/DDBJ databases">
        <authorList>
            <person name="Sun Q."/>
            <person name="Mori K."/>
        </authorList>
    </citation>
    <scope>NUCLEOTIDE SEQUENCE [LARGE SCALE GENOMIC DNA]</scope>
    <source>
        <strain evidence="1 2">CCM 3426</strain>
    </source>
</reference>
<proteinExistence type="predicted"/>